<dbReference type="Proteomes" id="UP000278673">
    <property type="component" value="Unassembled WGS sequence"/>
</dbReference>
<reference evidence="3 4" key="1">
    <citation type="submission" date="2018-10" db="EMBL/GenBank/DDBJ databases">
        <title>Isolation, diversity and antifungal activity of actinobacteria from wheat.</title>
        <authorList>
            <person name="Han C."/>
        </authorList>
    </citation>
    <scope>NUCLEOTIDE SEQUENCE [LARGE SCALE GENOMIC DNA]</scope>
    <source>
        <strain evidence="3 4">NEAU-YY642</strain>
    </source>
</reference>
<evidence type="ECO:0000256" key="2">
    <source>
        <dbReference type="SAM" id="SignalP"/>
    </source>
</evidence>
<dbReference type="PROSITE" id="PS51257">
    <property type="entry name" value="PROKAR_LIPOPROTEIN"/>
    <property type="match status" value="1"/>
</dbReference>
<evidence type="ECO:0000313" key="4">
    <source>
        <dbReference type="Proteomes" id="UP000278673"/>
    </source>
</evidence>
<dbReference type="EMBL" id="RFFJ01000146">
    <property type="protein sequence ID" value="RMI36356.1"/>
    <property type="molecule type" value="Genomic_DNA"/>
</dbReference>
<gene>
    <name evidence="3" type="ORF">EBN88_21735</name>
</gene>
<feature type="region of interest" description="Disordered" evidence="1">
    <location>
        <begin position="41"/>
        <end position="61"/>
    </location>
</feature>
<evidence type="ECO:0008006" key="5">
    <source>
        <dbReference type="Google" id="ProtNLM"/>
    </source>
</evidence>
<accession>A0A3M2LH03</accession>
<dbReference type="AlphaFoldDB" id="A0A3M2LH03"/>
<dbReference type="RefSeq" id="WP_122185596.1">
    <property type="nucleotide sequence ID" value="NZ_RFFJ01000146.1"/>
</dbReference>
<keyword evidence="2" id="KW-0732">Signal</keyword>
<sequence>MTTRQTRRPGSGRSAAPRALAAVLLLALAAGCSASDPGADDGIEGVATGSADEGGGGEHAHHEAELTELYSGYWDALVALENSGELDPSLFDGIAASQVAEQELTRVRSYAEAGLHRSGEPRVGNVTVTVDGEAARVESCVSEEDWPMVDGETVLPDVIPEELRAPHPHGVTATLTEEGSWLIDGTLPAEEATLSCP</sequence>
<proteinExistence type="predicted"/>
<keyword evidence="4" id="KW-1185">Reference proteome</keyword>
<feature type="signal peptide" evidence="2">
    <location>
        <begin position="1"/>
        <end position="34"/>
    </location>
</feature>
<protein>
    <recommendedName>
        <fullName evidence="5">Nuclear transport factor 2 family protein</fullName>
    </recommendedName>
</protein>
<evidence type="ECO:0000313" key="3">
    <source>
        <dbReference type="EMBL" id="RMI36356.1"/>
    </source>
</evidence>
<organism evidence="3 4">
    <name type="scientific">Streptomyces triticirhizae</name>
    <dbReference type="NCBI Taxonomy" id="2483353"/>
    <lineage>
        <taxon>Bacteria</taxon>
        <taxon>Bacillati</taxon>
        <taxon>Actinomycetota</taxon>
        <taxon>Actinomycetes</taxon>
        <taxon>Kitasatosporales</taxon>
        <taxon>Streptomycetaceae</taxon>
        <taxon>Streptomyces</taxon>
    </lineage>
</organism>
<name>A0A3M2LH03_9ACTN</name>
<comment type="caution">
    <text evidence="3">The sequence shown here is derived from an EMBL/GenBank/DDBJ whole genome shotgun (WGS) entry which is preliminary data.</text>
</comment>
<feature type="chain" id="PRO_5038983282" description="Nuclear transport factor 2 family protein" evidence="2">
    <location>
        <begin position="35"/>
        <end position="197"/>
    </location>
</feature>
<evidence type="ECO:0000256" key="1">
    <source>
        <dbReference type="SAM" id="MobiDB-lite"/>
    </source>
</evidence>